<keyword evidence="3" id="KW-1185">Reference proteome</keyword>
<feature type="transmembrane region" description="Helical" evidence="1">
    <location>
        <begin position="46"/>
        <end position="68"/>
    </location>
</feature>
<evidence type="ECO:0008006" key="4">
    <source>
        <dbReference type="Google" id="ProtNLM"/>
    </source>
</evidence>
<dbReference type="AlphaFoldDB" id="A0A6C0P3C9"/>
<feature type="transmembrane region" description="Helical" evidence="1">
    <location>
        <begin position="133"/>
        <end position="151"/>
    </location>
</feature>
<evidence type="ECO:0000256" key="1">
    <source>
        <dbReference type="SAM" id="Phobius"/>
    </source>
</evidence>
<dbReference type="Proteomes" id="UP000479114">
    <property type="component" value="Chromosome"/>
</dbReference>
<keyword evidence="1" id="KW-1133">Transmembrane helix</keyword>
<reference evidence="2 3" key="1">
    <citation type="submission" date="2020-02" db="EMBL/GenBank/DDBJ databases">
        <title>Paenibacillus sp. nov., isolated from rhizosphere soil of tomato.</title>
        <authorList>
            <person name="Weon H.-Y."/>
            <person name="Lee S.A."/>
        </authorList>
    </citation>
    <scope>NUCLEOTIDE SEQUENCE [LARGE SCALE GENOMIC DNA]</scope>
    <source>
        <strain evidence="2 3">14171R-81</strain>
    </source>
</reference>
<dbReference type="Gene3D" id="3.30.530.20">
    <property type="match status" value="1"/>
</dbReference>
<protein>
    <recommendedName>
        <fullName evidence="4">SRPBCC family protein</fullName>
    </recommendedName>
</protein>
<dbReference type="EMBL" id="CP048286">
    <property type="protein sequence ID" value="QHW32989.1"/>
    <property type="molecule type" value="Genomic_DNA"/>
</dbReference>
<feature type="transmembrane region" description="Helical" evidence="1">
    <location>
        <begin position="104"/>
        <end position="126"/>
    </location>
</feature>
<dbReference type="RefSeq" id="WP_162642838.1">
    <property type="nucleotide sequence ID" value="NZ_CP048286.1"/>
</dbReference>
<feature type="transmembrane region" description="Helical" evidence="1">
    <location>
        <begin position="16"/>
        <end position="40"/>
    </location>
</feature>
<accession>A0A6C0P3C9</accession>
<keyword evidence="1" id="KW-0812">Transmembrane</keyword>
<evidence type="ECO:0000313" key="2">
    <source>
        <dbReference type="EMBL" id="QHW32989.1"/>
    </source>
</evidence>
<organism evidence="2 3">
    <name type="scientific">Paenibacillus rhizovicinus</name>
    <dbReference type="NCBI Taxonomy" id="2704463"/>
    <lineage>
        <taxon>Bacteria</taxon>
        <taxon>Bacillati</taxon>
        <taxon>Bacillota</taxon>
        <taxon>Bacilli</taxon>
        <taxon>Bacillales</taxon>
        <taxon>Paenibacillaceae</taxon>
        <taxon>Paenibacillus</taxon>
    </lineage>
</organism>
<dbReference type="Pfam" id="PF10604">
    <property type="entry name" value="Polyketide_cyc2"/>
    <property type="match status" value="1"/>
</dbReference>
<dbReference type="InterPro" id="IPR023393">
    <property type="entry name" value="START-like_dom_sf"/>
</dbReference>
<name>A0A6C0P3C9_9BACL</name>
<proteinExistence type="predicted"/>
<dbReference type="SUPFAM" id="SSF55961">
    <property type="entry name" value="Bet v1-like"/>
    <property type="match status" value="1"/>
</dbReference>
<feature type="transmembrane region" description="Helical" evidence="1">
    <location>
        <begin position="80"/>
        <end position="98"/>
    </location>
</feature>
<dbReference type="KEGG" id="prz:GZH47_20780"/>
<sequence>MGEGPGIKEKSRTAKVWLGIACGNGLAVILLLLSMLALKWQENFNGVYIFADFIVVPIVIGIVNAYVLRGEKVGAPKYMLYGLYNLLVVNLGAALLLREGYICLLILSPLIYFFIMMGMLIGWGMFRKVDHRVNISILAGLGVLLVANLVTASPGGSTLVSDTVVIDASPDEVWKHVVAFDPITEKPEYWLFRIGLPSPVQSTAEGDFVGAWRKCIFSNGIVFDERIAELEPGVKLTFDITKQPDDPEIMGHLDLQKGQFILKDNGDGTTTLIGNSWYDLKVKPPLYFNVWAKSIVRNVHLEVMQHIKTLSEAA</sequence>
<evidence type="ECO:0000313" key="3">
    <source>
        <dbReference type="Proteomes" id="UP000479114"/>
    </source>
</evidence>
<keyword evidence="1" id="KW-0472">Membrane</keyword>
<gene>
    <name evidence="2" type="ORF">GZH47_20780</name>
</gene>
<dbReference type="InterPro" id="IPR019587">
    <property type="entry name" value="Polyketide_cyclase/dehydratase"/>
</dbReference>